<gene>
    <name evidence="7" type="ORF">MKP09_20640</name>
</gene>
<sequence length="281" mass="32142">MERNDVIQPSINHCRTGGMINETADRIMLLKWWTPAAGGSDAESAVGIYSACYKLSILITLGVQAFKMGAEPFFFNQAASDNAPRIYARVMKFFVITVCLMFLFVVLYLDIWKQFIRNPEMWVGLKVVPILLLANMFLGIYYNLSIWYKLGNKTISGAYITIIGALVTVLINYIFIPHYGYVACAWATFACYGIMMVVSYIWGQKNYRIPYATNKLLAYIIVAVVCYFIHFYIISAFPLAWLSYSLATVLFALYFLLIIRIERKEFAQFPVIGKYLKKPLP</sequence>
<keyword evidence="5 6" id="KW-0472">Membrane</keyword>
<evidence type="ECO:0000256" key="1">
    <source>
        <dbReference type="ARBA" id="ARBA00004651"/>
    </source>
</evidence>
<keyword evidence="4 6" id="KW-1133">Transmembrane helix</keyword>
<proteinExistence type="predicted"/>
<dbReference type="RefSeq" id="WP_240832162.1">
    <property type="nucleotide sequence ID" value="NZ_JAKWBL010000004.1"/>
</dbReference>
<dbReference type="PANTHER" id="PTHR30250:SF11">
    <property type="entry name" value="O-ANTIGEN TRANSPORTER-RELATED"/>
    <property type="match status" value="1"/>
</dbReference>
<feature type="transmembrane region" description="Helical" evidence="6">
    <location>
        <begin position="156"/>
        <end position="174"/>
    </location>
</feature>
<evidence type="ECO:0000256" key="6">
    <source>
        <dbReference type="SAM" id="Phobius"/>
    </source>
</evidence>
<feature type="transmembrane region" description="Helical" evidence="6">
    <location>
        <begin position="90"/>
        <end position="109"/>
    </location>
</feature>
<organism evidence="7 8">
    <name type="scientific">Niabella ginsengisoli</name>
    <dbReference type="NCBI Taxonomy" id="522298"/>
    <lineage>
        <taxon>Bacteria</taxon>
        <taxon>Pseudomonadati</taxon>
        <taxon>Bacteroidota</taxon>
        <taxon>Chitinophagia</taxon>
        <taxon>Chitinophagales</taxon>
        <taxon>Chitinophagaceae</taxon>
        <taxon>Niabella</taxon>
    </lineage>
</organism>
<reference evidence="7 8" key="1">
    <citation type="submission" date="2022-02" db="EMBL/GenBank/DDBJ databases">
        <authorList>
            <person name="Min J."/>
        </authorList>
    </citation>
    <scope>NUCLEOTIDE SEQUENCE [LARGE SCALE GENOMIC DNA]</scope>
    <source>
        <strain evidence="7 8">GR10-1</strain>
    </source>
</reference>
<feature type="transmembrane region" description="Helical" evidence="6">
    <location>
        <begin position="215"/>
        <end position="233"/>
    </location>
</feature>
<feature type="transmembrane region" description="Helical" evidence="6">
    <location>
        <begin position="121"/>
        <end position="144"/>
    </location>
</feature>
<comment type="caution">
    <text evidence="7">The sequence shown here is derived from an EMBL/GenBank/DDBJ whole genome shotgun (WGS) entry which is preliminary data.</text>
</comment>
<evidence type="ECO:0000256" key="3">
    <source>
        <dbReference type="ARBA" id="ARBA00022692"/>
    </source>
</evidence>
<accession>A0ABS9SP62</accession>
<dbReference type="EMBL" id="JAKWBL010000004">
    <property type="protein sequence ID" value="MCH5600151.1"/>
    <property type="molecule type" value="Genomic_DNA"/>
</dbReference>
<name>A0ABS9SP62_9BACT</name>
<keyword evidence="3 6" id="KW-0812">Transmembrane</keyword>
<feature type="transmembrane region" description="Helical" evidence="6">
    <location>
        <begin position="180"/>
        <end position="203"/>
    </location>
</feature>
<protein>
    <submittedName>
        <fullName evidence="7">Oligosaccharide flippase family protein</fullName>
    </submittedName>
</protein>
<keyword evidence="8" id="KW-1185">Reference proteome</keyword>
<dbReference type="PANTHER" id="PTHR30250">
    <property type="entry name" value="PST FAMILY PREDICTED COLANIC ACID TRANSPORTER"/>
    <property type="match status" value="1"/>
</dbReference>
<dbReference type="Proteomes" id="UP001202248">
    <property type="component" value="Unassembled WGS sequence"/>
</dbReference>
<evidence type="ECO:0000256" key="2">
    <source>
        <dbReference type="ARBA" id="ARBA00022475"/>
    </source>
</evidence>
<keyword evidence="2" id="KW-1003">Cell membrane</keyword>
<feature type="transmembrane region" description="Helical" evidence="6">
    <location>
        <begin position="239"/>
        <end position="259"/>
    </location>
</feature>
<evidence type="ECO:0000313" key="8">
    <source>
        <dbReference type="Proteomes" id="UP001202248"/>
    </source>
</evidence>
<evidence type="ECO:0000313" key="7">
    <source>
        <dbReference type="EMBL" id="MCH5600151.1"/>
    </source>
</evidence>
<dbReference type="InterPro" id="IPR050833">
    <property type="entry name" value="Poly_Biosynth_Transport"/>
</dbReference>
<comment type="subcellular location">
    <subcellularLocation>
        <location evidence="1">Cell membrane</location>
        <topology evidence="1">Multi-pass membrane protein</topology>
    </subcellularLocation>
</comment>
<evidence type="ECO:0000256" key="4">
    <source>
        <dbReference type="ARBA" id="ARBA00022989"/>
    </source>
</evidence>
<evidence type="ECO:0000256" key="5">
    <source>
        <dbReference type="ARBA" id="ARBA00023136"/>
    </source>
</evidence>